<keyword evidence="4" id="KW-1185">Reference proteome</keyword>
<feature type="compositionally biased region" description="Polar residues" evidence="1">
    <location>
        <begin position="464"/>
        <end position="474"/>
    </location>
</feature>
<dbReference type="PROSITE" id="PS50011">
    <property type="entry name" value="PROTEIN_KINASE_DOM"/>
    <property type="match status" value="1"/>
</dbReference>
<accession>A0A8K0XLP7</accession>
<dbReference type="GO" id="GO:0004674">
    <property type="term" value="F:protein serine/threonine kinase activity"/>
    <property type="evidence" value="ECO:0007669"/>
    <property type="project" value="TreeGrafter"/>
</dbReference>
<gene>
    <name evidence="3" type="ORF">BXZ70DRAFT_490374</name>
</gene>
<reference evidence="3" key="1">
    <citation type="journal article" date="2021" name="New Phytol.">
        <title>Evolutionary innovations through gain and loss of genes in the ectomycorrhizal Boletales.</title>
        <authorList>
            <person name="Wu G."/>
            <person name="Miyauchi S."/>
            <person name="Morin E."/>
            <person name="Kuo A."/>
            <person name="Drula E."/>
            <person name="Varga T."/>
            <person name="Kohler A."/>
            <person name="Feng B."/>
            <person name="Cao Y."/>
            <person name="Lipzen A."/>
            <person name="Daum C."/>
            <person name="Hundley H."/>
            <person name="Pangilinan J."/>
            <person name="Johnson J."/>
            <person name="Barry K."/>
            <person name="LaButti K."/>
            <person name="Ng V."/>
            <person name="Ahrendt S."/>
            <person name="Min B."/>
            <person name="Choi I.G."/>
            <person name="Park H."/>
            <person name="Plett J.M."/>
            <person name="Magnuson J."/>
            <person name="Spatafora J.W."/>
            <person name="Nagy L.G."/>
            <person name="Henrissat B."/>
            <person name="Grigoriev I.V."/>
            <person name="Yang Z.L."/>
            <person name="Xu J."/>
            <person name="Martin F.M."/>
        </authorList>
    </citation>
    <scope>NUCLEOTIDE SEQUENCE</scope>
    <source>
        <strain evidence="3">KKN 215</strain>
    </source>
</reference>
<keyword evidence="3" id="KW-0418">Kinase</keyword>
<proteinExistence type="predicted"/>
<feature type="region of interest" description="Disordered" evidence="1">
    <location>
        <begin position="455"/>
        <end position="474"/>
    </location>
</feature>
<evidence type="ECO:0000313" key="4">
    <source>
        <dbReference type="Proteomes" id="UP000813824"/>
    </source>
</evidence>
<dbReference type="AlphaFoldDB" id="A0A8K0XLP7"/>
<dbReference type="InterPro" id="IPR011009">
    <property type="entry name" value="Kinase-like_dom_sf"/>
</dbReference>
<feature type="domain" description="Protein kinase" evidence="2">
    <location>
        <begin position="143"/>
        <end position="428"/>
    </location>
</feature>
<dbReference type="OrthoDB" id="3248549at2759"/>
<comment type="caution">
    <text evidence="3">The sequence shown here is derived from an EMBL/GenBank/DDBJ whole genome shotgun (WGS) entry which is preliminary data.</text>
</comment>
<evidence type="ECO:0000313" key="3">
    <source>
        <dbReference type="EMBL" id="KAH8091023.1"/>
    </source>
</evidence>
<evidence type="ECO:0000256" key="1">
    <source>
        <dbReference type="SAM" id="MobiDB-lite"/>
    </source>
</evidence>
<protein>
    <submittedName>
        <fullName evidence="3">Kinase-like domain-containing protein</fullName>
    </submittedName>
</protein>
<dbReference type="InterPro" id="IPR001245">
    <property type="entry name" value="Ser-Thr/Tyr_kinase_cat_dom"/>
</dbReference>
<dbReference type="GO" id="GO:0005524">
    <property type="term" value="F:ATP binding"/>
    <property type="evidence" value="ECO:0007669"/>
    <property type="project" value="InterPro"/>
</dbReference>
<name>A0A8K0XLP7_9AGAR</name>
<dbReference type="Proteomes" id="UP000813824">
    <property type="component" value="Unassembled WGS sequence"/>
</dbReference>
<dbReference type="InterPro" id="IPR051681">
    <property type="entry name" value="Ser/Thr_Kinases-Pseudokinases"/>
</dbReference>
<dbReference type="Gene3D" id="1.10.510.10">
    <property type="entry name" value="Transferase(Phosphotransferase) domain 1"/>
    <property type="match status" value="1"/>
</dbReference>
<dbReference type="Pfam" id="PF07714">
    <property type="entry name" value="PK_Tyr_Ser-Thr"/>
    <property type="match status" value="1"/>
</dbReference>
<dbReference type="SUPFAM" id="SSF56112">
    <property type="entry name" value="Protein kinase-like (PK-like)"/>
    <property type="match status" value="1"/>
</dbReference>
<dbReference type="EMBL" id="JAEVFJ010000037">
    <property type="protein sequence ID" value="KAH8091023.1"/>
    <property type="molecule type" value="Genomic_DNA"/>
</dbReference>
<dbReference type="InterPro" id="IPR000719">
    <property type="entry name" value="Prot_kinase_dom"/>
</dbReference>
<organism evidence="3 4">
    <name type="scientific">Cristinia sonorae</name>
    <dbReference type="NCBI Taxonomy" id="1940300"/>
    <lineage>
        <taxon>Eukaryota</taxon>
        <taxon>Fungi</taxon>
        <taxon>Dikarya</taxon>
        <taxon>Basidiomycota</taxon>
        <taxon>Agaricomycotina</taxon>
        <taxon>Agaricomycetes</taxon>
        <taxon>Agaricomycetidae</taxon>
        <taxon>Agaricales</taxon>
        <taxon>Pleurotineae</taxon>
        <taxon>Stephanosporaceae</taxon>
        <taxon>Cristinia</taxon>
    </lineage>
</organism>
<sequence length="474" mass="52696">MSNRSMSSSNEDMASRVESYVRNALNLLRYNQESSGLQKHHKSASSPSTLLNKLFRTGTNPMATRQASGHTNLPPVSADIDSQMILDTIWMKLSNWSPPSLNDPHHKQVAAYADHNALQRLCLKVSNEYAQVPTQLIAMNVTRKDVDPHFTGGHADVYRGTFGEREVALKVFRVYHTASKSGATVRQQALMAFNREVLLWANLTHDHVLPFLGVSSDIFRDRLCIVLPLMKNGDLRHYTNTLTQSGELNYENFIQSTHSWAHQIAQGIAYLHSDAVGIVHGDLHHGNILVTDDGRLQITDLGMTIVSNATAGAYGTLTSGGAIRWAAPEILSPETFGAGFDGRPTFQSDIYAFACVLYELYTSKVPFDGLRNFHAGRLVINGQRPPHPNGSDDRATDEMIWSLITSCWAQKPSHRPPADRVVERLRRMQSTSKSDLSETLPYRSFYKRLMTQSLSRIGSRDSNSRTSGSTANQG</sequence>
<keyword evidence="3" id="KW-0808">Transferase</keyword>
<evidence type="ECO:0000259" key="2">
    <source>
        <dbReference type="PROSITE" id="PS50011"/>
    </source>
</evidence>
<dbReference type="PANTHER" id="PTHR44329">
    <property type="entry name" value="SERINE/THREONINE-PROTEIN KINASE TNNI3K-RELATED"/>
    <property type="match status" value="1"/>
</dbReference>